<sequence length="96" mass="10562">MTGKSTIDTEQIATLNLKRPHSPTACDKDGAEELLRVSLDKMTVCPLSRTFNTIYLFRQAPPCRSAPPLIIICKVFLASSALTICLVRTRNGATLR</sequence>
<evidence type="ECO:0000256" key="1">
    <source>
        <dbReference type="SAM" id="Phobius"/>
    </source>
</evidence>
<dbReference type="AlphaFoldDB" id="A0A5C3QM51"/>
<keyword evidence="3" id="KW-1185">Reference proteome</keyword>
<reference evidence="2 3" key="1">
    <citation type="journal article" date="2019" name="Nat. Ecol. Evol.">
        <title>Megaphylogeny resolves global patterns of mushroom evolution.</title>
        <authorList>
            <person name="Varga T."/>
            <person name="Krizsan K."/>
            <person name="Foldi C."/>
            <person name="Dima B."/>
            <person name="Sanchez-Garcia M."/>
            <person name="Sanchez-Ramirez S."/>
            <person name="Szollosi G.J."/>
            <person name="Szarkandi J.G."/>
            <person name="Papp V."/>
            <person name="Albert L."/>
            <person name="Andreopoulos W."/>
            <person name="Angelini C."/>
            <person name="Antonin V."/>
            <person name="Barry K.W."/>
            <person name="Bougher N.L."/>
            <person name="Buchanan P."/>
            <person name="Buyck B."/>
            <person name="Bense V."/>
            <person name="Catcheside P."/>
            <person name="Chovatia M."/>
            <person name="Cooper J."/>
            <person name="Damon W."/>
            <person name="Desjardin D."/>
            <person name="Finy P."/>
            <person name="Geml J."/>
            <person name="Haridas S."/>
            <person name="Hughes K."/>
            <person name="Justo A."/>
            <person name="Karasinski D."/>
            <person name="Kautmanova I."/>
            <person name="Kiss B."/>
            <person name="Kocsube S."/>
            <person name="Kotiranta H."/>
            <person name="LaButti K.M."/>
            <person name="Lechner B.E."/>
            <person name="Liimatainen K."/>
            <person name="Lipzen A."/>
            <person name="Lukacs Z."/>
            <person name="Mihaltcheva S."/>
            <person name="Morgado L.N."/>
            <person name="Niskanen T."/>
            <person name="Noordeloos M.E."/>
            <person name="Ohm R.A."/>
            <person name="Ortiz-Santana B."/>
            <person name="Ovrebo C."/>
            <person name="Racz N."/>
            <person name="Riley R."/>
            <person name="Savchenko A."/>
            <person name="Shiryaev A."/>
            <person name="Soop K."/>
            <person name="Spirin V."/>
            <person name="Szebenyi C."/>
            <person name="Tomsovsky M."/>
            <person name="Tulloss R.E."/>
            <person name="Uehling J."/>
            <person name="Grigoriev I.V."/>
            <person name="Vagvolgyi C."/>
            <person name="Papp T."/>
            <person name="Martin F.M."/>
            <person name="Miettinen O."/>
            <person name="Hibbett D.S."/>
            <person name="Nagy L.G."/>
        </authorList>
    </citation>
    <scope>NUCLEOTIDE SEQUENCE [LARGE SCALE GENOMIC DNA]</scope>
    <source>
        <strain evidence="2 3">CBS 309.79</strain>
    </source>
</reference>
<proteinExistence type="predicted"/>
<protein>
    <submittedName>
        <fullName evidence="2">Uncharacterized protein</fullName>
    </submittedName>
</protein>
<gene>
    <name evidence="2" type="ORF">BDV98DRAFT_57020</name>
</gene>
<keyword evidence="1" id="KW-0472">Membrane</keyword>
<dbReference type="Proteomes" id="UP000305067">
    <property type="component" value="Unassembled WGS sequence"/>
</dbReference>
<keyword evidence="1" id="KW-0812">Transmembrane</keyword>
<evidence type="ECO:0000313" key="2">
    <source>
        <dbReference type="EMBL" id="TFL02250.1"/>
    </source>
</evidence>
<accession>A0A5C3QM51</accession>
<name>A0A5C3QM51_9AGAR</name>
<dbReference type="EMBL" id="ML178823">
    <property type="protein sequence ID" value="TFL02250.1"/>
    <property type="molecule type" value="Genomic_DNA"/>
</dbReference>
<keyword evidence="1" id="KW-1133">Transmembrane helix</keyword>
<organism evidence="2 3">
    <name type="scientific">Pterulicium gracile</name>
    <dbReference type="NCBI Taxonomy" id="1884261"/>
    <lineage>
        <taxon>Eukaryota</taxon>
        <taxon>Fungi</taxon>
        <taxon>Dikarya</taxon>
        <taxon>Basidiomycota</taxon>
        <taxon>Agaricomycotina</taxon>
        <taxon>Agaricomycetes</taxon>
        <taxon>Agaricomycetidae</taxon>
        <taxon>Agaricales</taxon>
        <taxon>Pleurotineae</taxon>
        <taxon>Pterulaceae</taxon>
        <taxon>Pterulicium</taxon>
    </lineage>
</organism>
<evidence type="ECO:0000313" key="3">
    <source>
        <dbReference type="Proteomes" id="UP000305067"/>
    </source>
</evidence>
<feature type="transmembrane region" description="Helical" evidence="1">
    <location>
        <begin position="66"/>
        <end position="87"/>
    </location>
</feature>